<evidence type="ECO:0000313" key="2">
    <source>
        <dbReference type="Proteomes" id="UP000325081"/>
    </source>
</evidence>
<sequence length="137" mass="15791">METFQFMVDAVRSRIVNWKNTFLSIAGKEVSIRAVLNDHLQGHCPTVCQLLVEHRRRSEQGHTLKSMERPYNVKGAGRVGFLGCYSFQPGFVDQQLWMIETKPDLLVSRMTKGRYIAEHSIFKCKKTPNSPSYITDR</sequence>
<evidence type="ECO:0000313" key="1">
    <source>
        <dbReference type="EMBL" id="GER35262.1"/>
    </source>
</evidence>
<protein>
    <submittedName>
        <fullName evidence="1">5'-nucleotidase SurE</fullName>
    </submittedName>
</protein>
<dbReference type="Proteomes" id="UP000325081">
    <property type="component" value="Unassembled WGS sequence"/>
</dbReference>
<name>A0A5A7PRZ3_STRAF</name>
<comment type="caution">
    <text evidence="1">The sequence shown here is derived from an EMBL/GenBank/DDBJ whole genome shotgun (WGS) entry which is preliminary data.</text>
</comment>
<dbReference type="OrthoDB" id="1936608at2759"/>
<reference evidence="2" key="1">
    <citation type="journal article" date="2019" name="Curr. Biol.">
        <title>Genome Sequence of Striga asiatica Provides Insight into the Evolution of Plant Parasitism.</title>
        <authorList>
            <person name="Yoshida S."/>
            <person name="Kim S."/>
            <person name="Wafula E.K."/>
            <person name="Tanskanen J."/>
            <person name="Kim Y.M."/>
            <person name="Honaas L."/>
            <person name="Yang Z."/>
            <person name="Spallek T."/>
            <person name="Conn C.E."/>
            <person name="Ichihashi Y."/>
            <person name="Cheong K."/>
            <person name="Cui S."/>
            <person name="Der J.P."/>
            <person name="Gundlach H."/>
            <person name="Jiao Y."/>
            <person name="Hori C."/>
            <person name="Ishida J.K."/>
            <person name="Kasahara H."/>
            <person name="Kiba T."/>
            <person name="Kim M.S."/>
            <person name="Koo N."/>
            <person name="Laohavisit A."/>
            <person name="Lee Y.H."/>
            <person name="Lumba S."/>
            <person name="McCourt P."/>
            <person name="Mortimer J.C."/>
            <person name="Mutuku J.M."/>
            <person name="Nomura T."/>
            <person name="Sasaki-Sekimoto Y."/>
            <person name="Seto Y."/>
            <person name="Wang Y."/>
            <person name="Wakatake T."/>
            <person name="Sakakibara H."/>
            <person name="Demura T."/>
            <person name="Yamaguchi S."/>
            <person name="Yoneyama K."/>
            <person name="Manabe R.I."/>
            <person name="Nelson D.C."/>
            <person name="Schulman A.H."/>
            <person name="Timko M.P."/>
            <person name="dePamphilis C.W."/>
            <person name="Choi D."/>
            <person name="Shirasu K."/>
        </authorList>
    </citation>
    <scope>NUCLEOTIDE SEQUENCE [LARGE SCALE GENOMIC DNA]</scope>
    <source>
        <strain evidence="2">cv. UVA1</strain>
    </source>
</reference>
<proteinExistence type="predicted"/>
<organism evidence="1 2">
    <name type="scientific">Striga asiatica</name>
    <name type="common">Asiatic witchweed</name>
    <name type="synonym">Buchnera asiatica</name>
    <dbReference type="NCBI Taxonomy" id="4170"/>
    <lineage>
        <taxon>Eukaryota</taxon>
        <taxon>Viridiplantae</taxon>
        <taxon>Streptophyta</taxon>
        <taxon>Embryophyta</taxon>
        <taxon>Tracheophyta</taxon>
        <taxon>Spermatophyta</taxon>
        <taxon>Magnoliopsida</taxon>
        <taxon>eudicotyledons</taxon>
        <taxon>Gunneridae</taxon>
        <taxon>Pentapetalae</taxon>
        <taxon>asterids</taxon>
        <taxon>lamiids</taxon>
        <taxon>Lamiales</taxon>
        <taxon>Orobanchaceae</taxon>
        <taxon>Buchnereae</taxon>
        <taxon>Striga</taxon>
    </lineage>
</organism>
<dbReference type="AlphaFoldDB" id="A0A5A7PRZ3"/>
<keyword evidence="2" id="KW-1185">Reference proteome</keyword>
<accession>A0A5A7PRZ3</accession>
<dbReference type="EMBL" id="BKCP01004961">
    <property type="protein sequence ID" value="GER35262.1"/>
    <property type="molecule type" value="Genomic_DNA"/>
</dbReference>
<gene>
    <name evidence="1" type="ORF">STAS_11532</name>
</gene>